<feature type="domain" description="Mycothiol-dependent maleylpyruvate isomerase metal-binding" evidence="1">
    <location>
        <begin position="12"/>
        <end position="71"/>
    </location>
</feature>
<dbReference type="SUPFAM" id="SSF109854">
    <property type="entry name" value="DinB/YfiT-like putative metalloenzymes"/>
    <property type="match status" value="1"/>
</dbReference>
<dbReference type="EMBL" id="SLWS01000005">
    <property type="protein sequence ID" value="TCO58322.1"/>
    <property type="molecule type" value="Genomic_DNA"/>
</dbReference>
<name>A0A4R2JIQ0_9PSEU</name>
<keyword evidence="2" id="KW-0670">Pyruvate</keyword>
<keyword evidence="3" id="KW-1185">Reference proteome</keyword>
<proteinExistence type="predicted"/>
<protein>
    <submittedName>
        <fullName evidence="2">Mycothiol maleylpyruvate isomerase-like protein</fullName>
    </submittedName>
</protein>
<comment type="caution">
    <text evidence="2">The sequence shown here is derived from an EMBL/GenBank/DDBJ whole genome shotgun (WGS) entry which is preliminary data.</text>
</comment>
<dbReference type="Gene3D" id="1.20.120.450">
    <property type="entry name" value="dinb family like domain"/>
    <property type="match status" value="1"/>
</dbReference>
<evidence type="ECO:0000259" key="1">
    <source>
        <dbReference type="Pfam" id="PF11716"/>
    </source>
</evidence>
<dbReference type="Pfam" id="PF11716">
    <property type="entry name" value="MDMPI_N"/>
    <property type="match status" value="1"/>
</dbReference>
<sequence>MMARPPVLSLLEQSYQDTAEMLGGIGDAGWVAQSGCARWTVRQAGNHLGGALGLLGGIAGGGAIDPSEVDAQRAADIPGERLAGISSLESLVHGWDIASGAAADPFTALLGHLGRRA</sequence>
<evidence type="ECO:0000313" key="3">
    <source>
        <dbReference type="Proteomes" id="UP000295680"/>
    </source>
</evidence>
<dbReference type="GO" id="GO:0046872">
    <property type="term" value="F:metal ion binding"/>
    <property type="evidence" value="ECO:0007669"/>
    <property type="project" value="InterPro"/>
</dbReference>
<evidence type="ECO:0000313" key="2">
    <source>
        <dbReference type="EMBL" id="TCO58322.1"/>
    </source>
</evidence>
<accession>A0A4R2JIQ0</accession>
<keyword evidence="2" id="KW-0413">Isomerase</keyword>
<gene>
    <name evidence="2" type="ORF">EV192_105387</name>
</gene>
<dbReference type="GO" id="GO:0016853">
    <property type="term" value="F:isomerase activity"/>
    <property type="evidence" value="ECO:0007669"/>
    <property type="project" value="UniProtKB-KW"/>
</dbReference>
<dbReference type="InterPro" id="IPR024344">
    <property type="entry name" value="MDMPI_metal-binding"/>
</dbReference>
<organism evidence="2 3">
    <name type="scientific">Actinocrispum wychmicini</name>
    <dbReference type="NCBI Taxonomy" id="1213861"/>
    <lineage>
        <taxon>Bacteria</taxon>
        <taxon>Bacillati</taxon>
        <taxon>Actinomycetota</taxon>
        <taxon>Actinomycetes</taxon>
        <taxon>Pseudonocardiales</taxon>
        <taxon>Pseudonocardiaceae</taxon>
        <taxon>Actinocrispum</taxon>
    </lineage>
</organism>
<dbReference type="Proteomes" id="UP000295680">
    <property type="component" value="Unassembled WGS sequence"/>
</dbReference>
<reference evidence="2 3" key="1">
    <citation type="submission" date="2019-03" db="EMBL/GenBank/DDBJ databases">
        <title>Genomic Encyclopedia of Type Strains, Phase IV (KMG-IV): sequencing the most valuable type-strain genomes for metagenomic binning, comparative biology and taxonomic classification.</title>
        <authorList>
            <person name="Goeker M."/>
        </authorList>
    </citation>
    <scope>NUCLEOTIDE SEQUENCE [LARGE SCALE GENOMIC DNA]</scope>
    <source>
        <strain evidence="2 3">DSM 45934</strain>
    </source>
</reference>
<dbReference type="InterPro" id="IPR034660">
    <property type="entry name" value="DinB/YfiT-like"/>
</dbReference>
<dbReference type="AlphaFoldDB" id="A0A4R2JIQ0"/>